<keyword evidence="2" id="KW-1185">Reference proteome</keyword>
<dbReference type="EMBL" id="CP063362">
    <property type="protein sequence ID" value="QRG06732.1"/>
    <property type="molecule type" value="Genomic_DNA"/>
</dbReference>
<gene>
    <name evidence="1" type="ORF">EZH22_28225</name>
</gene>
<proteinExistence type="predicted"/>
<dbReference type="InterPro" id="IPR009843">
    <property type="entry name" value="DUF1403"/>
</dbReference>
<name>A0A974PNA8_9HYPH</name>
<protein>
    <submittedName>
        <fullName evidence="1">DUF1403 family protein</fullName>
    </submittedName>
</protein>
<dbReference type="Proteomes" id="UP000596427">
    <property type="component" value="Chromosome"/>
</dbReference>
<reference evidence="1 2" key="1">
    <citation type="submission" date="2020-10" db="EMBL/GenBank/DDBJ databases">
        <title>Degradation of 1,4-Dioxane by Xanthobacter sp. YN2, via a Novel Group-2 Soluble Di-Iron Monooxygenase.</title>
        <authorList>
            <person name="Ma F."/>
            <person name="Wang Y."/>
            <person name="Yang J."/>
            <person name="Guo H."/>
            <person name="Su D."/>
            <person name="Yu L."/>
        </authorList>
    </citation>
    <scope>NUCLEOTIDE SEQUENCE [LARGE SCALE GENOMIC DNA]</scope>
    <source>
        <strain evidence="1 2">YN2</strain>
    </source>
</reference>
<sequence length="317" mass="33064">MELEPIPTSAASSTVPLVPGWAVPLSPVTDPAEAAFLAGSALNSLDNLVRTTPPWAGAWRARLALACAAAAARHSGRAEDERALRDAWVLRQPGHDPGPAGRLFAGWRRLAERSPGVDIAALQSVCALLGVGWSEGLAALPEEINHHLATGRPAPLAAAALVRAVDTAQPGARLLGWWLADQVLALRLRWPLPVPLLMAAAAAGGLRRAGRGGSFSPEGDGLDAAVCVAVAHGAARACRLAAEIAPRAARLEAVVPKLRAKGAGDAVRRLLDDDVVPGTLHTDALSRWAARRLFERLVALGAVRELSGRSSFKLFGL</sequence>
<evidence type="ECO:0000313" key="1">
    <source>
        <dbReference type="EMBL" id="QRG06732.1"/>
    </source>
</evidence>
<dbReference type="KEGG" id="xdi:EZH22_28225"/>
<evidence type="ECO:0000313" key="2">
    <source>
        <dbReference type="Proteomes" id="UP000596427"/>
    </source>
</evidence>
<dbReference type="RefSeq" id="WP_203193641.1">
    <property type="nucleotide sequence ID" value="NZ_CP063362.1"/>
</dbReference>
<organism evidence="1 2">
    <name type="scientific">Xanthobacter dioxanivorans</name>
    <dbReference type="NCBI Taxonomy" id="2528964"/>
    <lineage>
        <taxon>Bacteria</taxon>
        <taxon>Pseudomonadati</taxon>
        <taxon>Pseudomonadota</taxon>
        <taxon>Alphaproteobacteria</taxon>
        <taxon>Hyphomicrobiales</taxon>
        <taxon>Xanthobacteraceae</taxon>
        <taxon>Xanthobacter</taxon>
    </lineage>
</organism>
<dbReference type="AlphaFoldDB" id="A0A974PNA8"/>
<dbReference type="Pfam" id="PF07183">
    <property type="entry name" value="DUF1403"/>
    <property type="match status" value="1"/>
</dbReference>
<accession>A0A974PNA8</accession>